<dbReference type="EMBL" id="UOFC01000092">
    <property type="protein sequence ID" value="VAW46251.1"/>
    <property type="molecule type" value="Genomic_DNA"/>
</dbReference>
<dbReference type="InterPro" id="IPR052021">
    <property type="entry name" value="Type-I_RS_S_subunit"/>
</dbReference>
<dbReference type="AlphaFoldDB" id="A0A3B0VTE1"/>
<accession>A0A3B0VTE1</accession>
<dbReference type="GO" id="GO:0009307">
    <property type="term" value="P:DNA restriction-modification system"/>
    <property type="evidence" value="ECO:0007669"/>
    <property type="project" value="UniProtKB-KW"/>
</dbReference>
<proteinExistence type="inferred from homology"/>
<evidence type="ECO:0000256" key="2">
    <source>
        <dbReference type="ARBA" id="ARBA00022747"/>
    </source>
</evidence>
<dbReference type="SUPFAM" id="SSF116734">
    <property type="entry name" value="DNA methylase specificity domain"/>
    <property type="match status" value="2"/>
</dbReference>
<dbReference type="Gene3D" id="3.90.220.20">
    <property type="entry name" value="DNA methylase specificity domains"/>
    <property type="match status" value="2"/>
</dbReference>
<sequence length="444" mass="50608">MAMMNNTLGVIAEYSKERISLEDITLETYVTTDNLLQNKQGKIKADKLPPNGGNVTKFDFGDILIANIRPYLKKIWLANGCGGSSADVLTLKVNENHDSTFIYYALFRDDFFQHMMNGVKGTKMPRGDKNQVLDFPIPAFNKQKQSEIAKVLSDLDTKIELNNKINQQLEAMVKILYDYWFVQFDFPDAGGNPYKSSGGKMVYDKKLKREIPVGWEVVTLSDCIKNDKSGDWGKDLEQGNYTQKVSCIRGADLNGLNGKGKIKSPTRYILEKNIHKLLEINDLIIEMSGGSPTQSTGRLAFITKETLSRSDNPLICSNFCKAVTLKNPKYLYNFACQWNRLYDAGVLFGWEGKTSGIKKLLFDSFINNYYVELPKFSVIENFYKFSKTLHSKKQKNLIENDKLEKLRDWLLPMLMNGQVTVKEAQEEIQMNRAAESKAEYKINE</sequence>
<organism evidence="5">
    <name type="scientific">hydrothermal vent metagenome</name>
    <dbReference type="NCBI Taxonomy" id="652676"/>
    <lineage>
        <taxon>unclassified sequences</taxon>
        <taxon>metagenomes</taxon>
        <taxon>ecological metagenomes</taxon>
    </lineage>
</organism>
<gene>
    <name evidence="5" type="ORF">MNBD_GAMMA03-1430</name>
</gene>
<protein>
    <submittedName>
        <fullName evidence="5">Type I restriction-modification system, specificity subunit S</fullName>
    </submittedName>
</protein>
<evidence type="ECO:0000259" key="4">
    <source>
        <dbReference type="Pfam" id="PF01420"/>
    </source>
</evidence>
<name>A0A3B0VTE1_9ZZZZ</name>
<keyword evidence="3" id="KW-0238">DNA-binding</keyword>
<dbReference type="PANTHER" id="PTHR30408">
    <property type="entry name" value="TYPE-1 RESTRICTION ENZYME ECOKI SPECIFICITY PROTEIN"/>
    <property type="match status" value="1"/>
</dbReference>
<dbReference type="PANTHER" id="PTHR30408:SF12">
    <property type="entry name" value="TYPE I RESTRICTION ENZYME MJAVIII SPECIFICITY SUBUNIT"/>
    <property type="match status" value="1"/>
</dbReference>
<dbReference type="InterPro" id="IPR044946">
    <property type="entry name" value="Restrct_endonuc_typeI_TRD_sf"/>
</dbReference>
<dbReference type="GO" id="GO:0003677">
    <property type="term" value="F:DNA binding"/>
    <property type="evidence" value="ECO:0007669"/>
    <property type="project" value="UniProtKB-KW"/>
</dbReference>
<feature type="domain" description="Type I restriction modification DNA specificity" evidence="4">
    <location>
        <begin position="31"/>
        <end position="171"/>
    </location>
</feature>
<comment type="similarity">
    <text evidence="1">Belongs to the type-I restriction system S methylase family.</text>
</comment>
<reference evidence="5" key="1">
    <citation type="submission" date="2018-06" db="EMBL/GenBank/DDBJ databases">
        <authorList>
            <person name="Zhirakovskaya E."/>
        </authorList>
    </citation>
    <scope>NUCLEOTIDE SEQUENCE</scope>
</reference>
<dbReference type="InterPro" id="IPR000055">
    <property type="entry name" value="Restrct_endonuc_typeI_TRD"/>
</dbReference>
<evidence type="ECO:0000313" key="5">
    <source>
        <dbReference type="EMBL" id="VAW46251.1"/>
    </source>
</evidence>
<evidence type="ECO:0000256" key="3">
    <source>
        <dbReference type="ARBA" id="ARBA00023125"/>
    </source>
</evidence>
<dbReference type="Pfam" id="PF01420">
    <property type="entry name" value="Methylase_S"/>
    <property type="match status" value="1"/>
</dbReference>
<evidence type="ECO:0000256" key="1">
    <source>
        <dbReference type="ARBA" id="ARBA00010923"/>
    </source>
</evidence>
<keyword evidence="2" id="KW-0680">Restriction system</keyword>